<dbReference type="InterPro" id="IPR002589">
    <property type="entry name" value="Macro_dom"/>
</dbReference>
<sequence>MTAAWIVFLGITVGCLLVGLTPSMVGRRHALLTFAWLCAAITTTIVIFSLFPDSTVTGSTLGFSLGGAAAFVVAILLVAVRVQRKLSEQDTAELWTKAKDDRIADLERQLDRLRQQFSPHAIDAVRVHYYHLGRRDRDRIGIVTGDLRHVDFVDIWVNSENVDMQMSRYYEKSVSGLMRYEGARHDAAGRVTNDVIADELARAVEGRTPVIAGTAIMTSAGELTAKNHVHHVIHSAAVQGEPGSGYRQVQGLDRCVREALRLAEQLGHEPRSIIFPLLGTGEGGGEPSATARTLIGAAVDYLKGTPTSRLSTVFFLAYTDWELTACQDAVKSLGLSASRESTTAIRR</sequence>
<name>A0A4R2IQ57_9PSEU</name>
<evidence type="ECO:0000256" key="1">
    <source>
        <dbReference type="SAM" id="Phobius"/>
    </source>
</evidence>
<dbReference type="EMBL" id="SLWS01000017">
    <property type="protein sequence ID" value="TCO47383.1"/>
    <property type="molecule type" value="Genomic_DNA"/>
</dbReference>
<dbReference type="RefSeq" id="WP_132125675.1">
    <property type="nucleotide sequence ID" value="NZ_SLWS01000017.1"/>
</dbReference>
<evidence type="ECO:0000259" key="2">
    <source>
        <dbReference type="PROSITE" id="PS51154"/>
    </source>
</evidence>
<dbReference type="SUPFAM" id="SSF52949">
    <property type="entry name" value="Macro domain-like"/>
    <property type="match status" value="1"/>
</dbReference>
<keyword evidence="1" id="KW-1133">Transmembrane helix</keyword>
<dbReference type="PROSITE" id="PS51154">
    <property type="entry name" value="MACRO"/>
    <property type="match status" value="1"/>
</dbReference>
<protein>
    <submittedName>
        <fullName evidence="3">O-acetyl-ADP-ribose deacetylase (Regulator of RNase III)</fullName>
    </submittedName>
</protein>
<keyword evidence="1" id="KW-0812">Transmembrane</keyword>
<dbReference type="Proteomes" id="UP000295680">
    <property type="component" value="Unassembled WGS sequence"/>
</dbReference>
<evidence type="ECO:0000313" key="4">
    <source>
        <dbReference type="Proteomes" id="UP000295680"/>
    </source>
</evidence>
<dbReference type="Pfam" id="PF01661">
    <property type="entry name" value="Macro"/>
    <property type="match status" value="1"/>
</dbReference>
<gene>
    <name evidence="3" type="ORF">EV192_117123</name>
</gene>
<dbReference type="InterPro" id="IPR043472">
    <property type="entry name" value="Macro_dom-like"/>
</dbReference>
<evidence type="ECO:0000313" key="3">
    <source>
        <dbReference type="EMBL" id="TCO47383.1"/>
    </source>
</evidence>
<proteinExistence type="predicted"/>
<feature type="transmembrane region" description="Helical" evidence="1">
    <location>
        <begin position="63"/>
        <end position="80"/>
    </location>
</feature>
<organism evidence="3 4">
    <name type="scientific">Actinocrispum wychmicini</name>
    <dbReference type="NCBI Taxonomy" id="1213861"/>
    <lineage>
        <taxon>Bacteria</taxon>
        <taxon>Bacillati</taxon>
        <taxon>Actinomycetota</taxon>
        <taxon>Actinomycetes</taxon>
        <taxon>Pseudonocardiales</taxon>
        <taxon>Pseudonocardiaceae</taxon>
        <taxon>Actinocrispum</taxon>
    </lineage>
</organism>
<keyword evidence="1" id="KW-0472">Membrane</keyword>
<keyword evidence="4" id="KW-1185">Reference proteome</keyword>
<accession>A0A4R2IQ57</accession>
<feature type="transmembrane region" description="Helical" evidence="1">
    <location>
        <begin position="6"/>
        <end position="25"/>
    </location>
</feature>
<feature type="transmembrane region" description="Helical" evidence="1">
    <location>
        <begin position="32"/>
        <end position="51"/>
    </location>
</feature>
<dbReference type="AlphaFoldDB" id="A0A4R2IQ57"/>
<comment type="caution">
    <text evidence="3">The sequence shown here is derived from an EMBL/GenBank/DDBJ whole genome shotgun (WGS) entry which is preliminary data.</text>
</comment>
<dbReference type="Gene3D" id="3.40.220.10">
    <property type="entry name" value="Leucine Aminopeptidase, subunit E, domain 1"/>
    <property type="match status" value="1"/>
</dbReference>
<reference evidence="3 4" key="1">
    <citation type="submission" date="2019-03" db="EMBL/GenBank/DDBJ databases">
        <title>Genomic Encyclopedia of Type Strains, Phase IV (KMG-IV): sequencing the most valuable type-strain genomes for metagenomic binning, comparative biology and taxonomic classification.</title>
        <authorList>
            <person name="Goeker M."/>
        </authorList>
    </citation>
    <scope>NUCLEOTIDE SEQUENCE [LARGE SCALE GENOMIC DNA]</scope>
    <source>
        <strain evidence="3 4">DSM 45934</strain>
    </source>
</reference>
<dbReference type="OrthoDB" id="4547231at2"/>
<feature type="domain" description="Macro" evidence="2">
    <location>
        <begin position="127"/>
        <end position="334"/>
    </location>
</feature>